<comment type="caution">
    <text evidence="2">The sequence shown here is derived from an EMBL/GenBank/DDBJ whole genome shotgun (WGS) entry which is preliminary data.</text>
</comment>
<sequence>MRNVILLASALSVPSMPAMAADSILDSFPETHRNARIERPAPNTRQIQVRAGKVLTARELQSAGLSADDLVTVTSFPTSEWARNLYER</sequence>
<keyword evidence="1" id="KW-0732">Signal</keyword>
<proteinExistence type="predicted"/>
<gene>
    <name evidence="2" type="ORF">C9E81_20205</name>
</gene>
<evidence type="ECO:0000313" key="2">
    <source>
        <dbReference type="EMBL" id="RMC31616.1"/>
    </source>
</evidence>
<feature type="signal peptide" evidence="1">
    <location>
        <begin position="1"/>
        <end position="20"/>
    </location>
</feature>
<name>A0A3M0M1T1_9RHOB</name>
<protein>
    <submittedName>
        <fullName evidence="2">Uncharacterized protein</fullName>
    </submittedName>
</protein>
<accession>A0A3M0M1T1</accession>
<evidence type="ECO:0000256" key="1">
    <source>
        <dbReference type="SAM" id="SignalP"/>
    </source>
</evidence>
<dbReference type="AlphaFoldDB" id="A0A3M0M1T1"/>
<reference evidence="2 3" key="1">
    <citation type="submission" date="2018-07" db="EMBL/GenBank/DDBJ databases">
        <authorList>
            <person name="Zhang Y."/>
            <person name="Wang L."/>
            <person name="Ma S."/>
        </authorList>
    </citation>
    <scope>NUCLEOTIDE SEQUENCE [LARGE SCALE GENOMIC DNA]</scope>
    <source>
        <strain evidence="2 3">4-2</strain>
    </source>
</reference>
<evidence type="ECO:0000313" key="3">
    <source>
        <dbReference type="Proteomes" id="UP000273516"/>
    </source>
</evidence>
<dbReference type="RefSeq" id="WP_122114158.1">
    <property type="nucleotide sequence ID" value="NZ_QOKZ01000011.1"/>
</dbReference>
<organism evidence="2 3">
    <name type="scientific">Paracoccus alkanivorans</name>
    <dbReference type="NCBI Taxonomy" id="2116655"/>
    <lineage>
        <taxon>Bacteria</taxon>
        <taxon>Pseudomonadati</taxon>
        <taxon>Pseudomonadota</taxon>
        <taxon>Alphaproteobacteria</taxon>
        <taxon>Rhodobacterales</taxon>
        <taxon>Paracoccaceae</taxon>
        <taxon>Paracoccus</taxon>
    </lineage>
</organism>
<keyword evidence="3" id="KW-1185">Reference proteome</keyword>
<dbReference type="Proteomes" id="UP000273516">
    <property type="component" value="Unassembled WGS sequence"/>
</dbReference>
<dbReference type="OrthoDB" id="7778991at2"/>
<feature type="chain" id="PRO_5018186954" evidence="1">
    <location>
        <begin position="21"/>
        <end position="88"/>
    </location>
</feature>
<dbReference type="EMBL" id="QOKZ01000011">
    <property type="protein sequence ID" value="RMC31616.1"/>
    <property type="molecule type" value="Genomic_DNA"/>
</dbReference>